<dbReference type="RefSeq" id="WP_149815176.1">
    <property type="nucleotide sequence ID" value="NZ_VUOA01000003.1"/>
</dbReference>
<dbReference type="Proteomes" id="UP000323142">
    <property type="component" value="Unassembled WGS sequence"/>
</dbReference>
<comment type="caution">
    <text evidence="3">The sequence shown here is derived from an EMBL/GenBank/DDBJ whole genome shotgun (WGS) entry which is preliminary data.</text>
</comment>
<evidence type="ECO:0000313" key="3">
    <source>
        <dbReference type="EMBL" id="KAA2244272.1"/>
    </source>
</evidence>
<proteinExistence type="predicted"/>
<organism evidence="3 4">
    <name type="scientific">Salinarimonas soli</name>
    <dbReference type="NCBI Taxonomy" id="1638099"/>
    <lineage>
        <taxon>Bacteria</taxon>
        <taxon>Pseudomonadati</taxon>
        <taxon>Pseudomonadota</taxon>
        <taxon>Alphaproteobacteria</taxon>
        <taxon>Hyphomicrobiales</taxon>
        <taxon>Salinarimonadaceae</taxon>
        <taxon>Salinarimonas</taxon>
    </lineage>
</organism>
<evidence type="ECO:0000313" key="4">
    <source>
        <dbReference type="Proteomes" id="UP000323142"/>
    </source>
</evidence>
<feature type="compositionally biased region" description="Low complexity" evidence="1">
    <location>
        <begin position="31"/>
        <end position="41"/>
    </location>
</feature>
<gene>
    <name evidence="3" type="ORF">F0L46_01100</name>
</gene>
<dbReference type="EMBL" id="VUOA01000003">
    <property type="protein sequence ID" value="KAA2244272.1"/>
    <property type="molecule type" value="Genomic_DNA"/>
</dbReference>
<dbReference type="AlphaFoldDB" id="A0A5B2W0V9"/>
<keyword evidence="4" id="KW-1185">Reference proteome</keyword>
<accession>A0A5B2W0V9</accession>
<feature type="region of interest" description="Disordered" evidence="1">
    <location>
        <begin position="31"/>
        <end position="50"/>
    </location>
</feature>
<name>A0A5B2W0V9_9HYPH</name>
<evidence type="ECO:0000256" key="2">
    <source>
        <dbReference type="SAM" id="SignalP"/>
    </source>
</evidence>
<keyword evidence="2" id="KW-0732">Signal</keyword>
<dbReference type="OrthoDB" id="8137921at2"/>
<evidence type="ECO:0000256" key="1">
    <source>
        <dbReference type="SAM" id="MobiDB-lite"/>
    </source>
</evidence>
<protein>
    <submittedName>
        <fullName evidence="3">Uncharacterized protein</fullName>
    </submittedName>
</protein>
<reference evidence="3 4" key="1">
    <citation type="submission" date="2019-09" db="EMBL/GenBank/DDBJ databases">
        <title>Salinarimonas rosea gen. nov., sp. nov., a new member of the a-2 subgroup of the Proteobacteria.</title>
        <authorList>
            <person name="Liu J."/>
        </authorList>
    </citation>
    <scope>NUCLEOTIDE SEQUENCE [LARGE SCALE GENOMIC DNA]</scope>
    <source>
        <strain evidence="3 4">BN140002</strain>
    </source>
</reference>
<feature type="chain" id="PRO_5023096951" evidence="2">
    <location>
        <begin position="25"/>
        <end position="244"/>
    </location>
</feature>
<reference evidence="3 4" key="2">
    <citation type="submission" date="2019-09" db="EMBL/GenBank/DDBJ databases">
        <authorList>
            <person name="Jin C."/>
        </authorList>
    </citation>
    <scope>NUCLEOTIDE SEQUENCE [LARGE SCALE GENOMIC DNA]</scope>
    <source>
        <strain evidence="3 4">BN140002</strain>
    </source>
</reference>
<sequence length="244" mass="25341">MMSIGTLSSSSIALSLIQSASATAASQTAPAGAAPAKPAGSPGVGLSGNSQSLLARNSEAMATIMRLVEQGTAAKSEAPQKAVLQEGDLPSSARWAAHANADNLGLLKASLGNSGKWIAFARELRSGQTVQLTPGRIPSDDESFQNSVRLDIARRIVDFEASGQTEKAKALRSAMDNGTIRFQKSSEVPDLNLRYEITHFADAGGGGTKSSWNWNPVGAVKAALDSGDAFAFGAVDRGAFYVSW</sequence>
<feature type="signal peptide" evidence="2">
    <location>
        <begin position="1"/>
        <end position="24"/>
    </location>
</feature>